<evidence type="ECO:0000313" key="10">
    <source>
        <dbReference type="EMBL" id="AOJ05892.1"/>
    </source>
</evidence>
<dbReference type="AlphaFoldDB" id="A0A1B4FQE3"/>
<evidence type="ECO:0000256" key="1">
    <source>
        <dbReference type="ARBA" id="ARBA00022448"/>
    </source>
</evidence>
<dbReference type="PANTHER" id="PTHR30607">
    <property type="entry name" value="POTASSIUM-TRANSPORTING ATPASE A CHAIN"/>
    <property type="match status" value="1"/>
</dbReference>
<keyword evidence="7" id="KW-0406">Ion transport</keyword>
<dbReference type="Proteomes" id="UP000067711">
    <property type="component" value="Chromosome 2"/>
</dbReference>
<keyword evidence="8 9" id="KW-0472">Membrane</keyword>
<proteinExistence type="predicted"/>
<evidence type="ECO:0000256" key="6">
    <source>
        <dbReference type="ARBA" id="ARBA00022989"/>
    </source>
</evidence>
<evidence type="ECO:0000256" key="9">
    <source>
        <dbReference type="SAM" id="Phobius"/>
    </source>
</evidence>
<evidence type="ECO:0000256" key="3">
    <source>
        <dbReference type="ARBA" id="ARBA00022538"/>
    </source>
</evidence>
<evidence type="ECO:0000256" key="8">
    <source>
        <dbReference type="ARBA" id="ARBA00023136"/>
    </source>
</evidence>
<dbReference type="RefSeq" id="WP_066486750.1">
    <property type="nucleotide sequence ID" value="NZ_CP013388.1"/>
</dbReference>
<dbReference type="InterPro" id="IPR004623">
    <property type="entry name" value="KdpA"/>
</dbReference>
<dbReference type="EMBL" id="CP013388">
    <property type="protein sequence ID" value="AOJ05892.1"/>
    <property type="molecule type" value="Genomic_DNA"/>
</dbReference>
<reference evidence="10 11" key="1">
    <citation type="submission" date="2015-12" db="EMBL/GenBank/DDBJ databases">
        <title>Diversity of Burkholderia near neighbor genomes.</title>
        <authorList>
            <person name="Sahl J."/>
            <person name="Wagner D."/>
            <person name="Keim P."/>
        </authorList>
    </citation>
    <scope>NUCLEOTIDE SEQUENCE [LARGE SCALE GENOMIC DNA]</scope>
    <source>
        <strain evidence="10 11">BDU8</strain>
    </source>
</reference>
<dbReference type="GO" id="GO:0008556">
    <property type="term" value="F:P-type potassium transmembrane transporter activity"/>
    <property type="evidence" value="ECO:0007669"/>
    <property type="project" value="InterPro"/>
</dbReference>
<keyword evidence="6 9" id="KW-1133">Transmembrane helix</keyword>
<feature type="transmembrane region" description="Helical" evidence="9">
    <location>
        <begin position="66"/>
        <end position="91"/>
    </location>
</feature>
<keyword evidence="2" id="KW-1003">Cell membrane</keyword>
<keyword evidence="3" id="KW-0633">Potassium transport</keyword>
<evidence type="ECO:0000256" key="5">
    <source>
        <dbReference type="ARBA" id="ARBA00022958"/>
    </source>
</evidence>
<sequence length="148" mass="15946">MRRMKSDDDVRRRDRECEPSERDARKFVHVKAAMRVRGLAKVAFITIATSQALTAAFASLAANTPFYNATLAAAMWFGRFATIVPVLALAGSLAPKVRRAAGPGTLPTHGPLFVVMLIGTILLMTLLTYLPALALGPIVEQVTMGAVH</sequence>
<keyword evidence="4 9" id="KW-0812">Transmembrane</keyword>
<evidence type="ECO:0000256" key="7">
    <source>
        <dbReference type="ARBA" id="ARBA00023065"/>
    </source>
</evidence>
<feature type="transmembrane region" description="Helical" evidence="9">
    <location>
        <begin position="39"/>
        <end position="60"/>
    </location>
</feature>
<dbReference type="GO" id="GO:0005886">
    <property type="term" value="C:plasma membrane"/>
    <property type="evidence" value="ECO:0007669"/>
    <property type="project" value="TreeGrafter"/>
</dbReference>
<gene>
    <name evidence="10" type="ORF">WS71_00040</name>
</gene>
<protein>
    <submittedName>
        <fullName evidence="10">Uncharacterized protein</fullName>
    </submittedName>
</protein>
<accession>A0A1B4FQE3</accession>
<organism evidence="10 11">
    <name type="scientific">Burkholderia mayonis</name>
    <dbReference type="NCBI Taxonomy" id="1385591"/>
    <lineage>
        <taxon>Bacteria</taxon>
        <taxon>Pseudomonadati</taxon>
        <taxon>Pseudomonadota</taxon>
        <taxon>Betaproteobacteria</taxon>
        <taxon>Burkholderiales</taxon>
        <taxon>Burkholderiaceae</taxon>
        <taxon>Burkholderia</taxon>
        <taxon>pseudomallei group</taxon>
    </lineage>
</organism>
<evidence type="ECO:0000313" key="11">
    <source>
        <dbReference type="Proteomes" id="UP000067711"/>
    </source>
</evidence>
<dbReference type="Pfam" id="PF03814">
    <property type="entry name" value="KdpA"/>
    <property type="match status" value="1"/>
</dbReference>
<evidence type="ECO:0000256" key="4">
    <source>
        <dbReference type="ARBA" id="ARBA00022692"/>
    </source>
</evidence>
<evidence type="ECO:0000256" key="2">
    <source>
        <dbReference type="ARBA" id="ARBA00022475"/>
    </source>
</evidence>
<name>A0A1B4FQE3_9BURK</name>
<feature type="transmembrane region" description="Helical" evidence="9">
    <location>
        <begin position="112"/>
        <end position="134"/>
    </location>
</feature>
<keyword evidence="5" id="KW-0630">Potassium</keyword>
<dbReference type="PANTHER" id="PTHR30607:SF2">
    <property type="entry name" value="POTASSIUM-TRANSPORTING ATPASE POTASSIUM-BINDING SUBUNIT"/>
    <property type="match status" value="1"/>
</dbReference>
<keyword evidence="1" id="KW-0813">Transport</keyword>